<dbReference type="Proteomes" id="UP000182762">
    <property type="component" value="Unassembled WGS sequence"/>
</dbReference>
<keyword evidence="3" id="KW-0902">Two-component regulatory system</keyword>
<dbReference type="PROSITE" id="PS51755">
    <property type="entry name" value="OMPR_PHOB"/>
    <property type="match status" value="1"/>
</dbReference>
<feature type="modified residue" description="4-aspartylphosphate" evidence="7">
    <location>
        <position position="51"/>
    </location>
</feature>
<feature type="domain" description="OmpR/PhoB-type" evidence="10">
    <location>
        <begin position="125"/>
        <end position="219"/>
    </location>
</feature>
<dbReference type="SUPFAM" id="SSF52172">
    <property type="entry name" value="CheY-like"/>
    <property type="match status" value="1"/>
</dbReference>
<comment type="subcellular location">
    <subcellularLocation>
        <location evidence="1">Cytoplasm</location>
    </subcellularLocation>
</comment>
<dbReference type="Gene3D" id="6.10.250.690">
    <property type="match status" value="1"/>
</dbReference>
<evidence type="ECO:0000256" key="4">
    <source>
        <dbReference type="ARBA" id="ARBA00023015"/>
    </source>
</evidence>
<name>A0A1I5YAA8_9BACI</name>
<dbReference type="PROSITE" id="PS50110">
    <property type="entry name" value="RESPONSE_REGULATORY"/>
    <property type="match status" value="1"/>
</dbReference>
<keyword evidence="4" id="KW-0805">Transcription regulation</keyword>
<dbReference type="InterPro" id="IPR016032">
    <property type="entry name" value="Sig_transdc_resp-reg_C-effctor"/>
</dbReference>
<dbReference type="PANTHER" id="PTHR48111:SF24">
    <property type="entry name" value="TRANSCRIPTIONAL REGULATORY PROTEIN CSSR"/>
    <property type="match status" value="1"/>
</dbReference>
<dbReference type="SMART" id="SM00862">
    <property type="entry name" value="Trans_reg_C"/>
    <property type="match status" value="1"/>
</dbReference>
<proteinExistence type="predicted"/>
<keyword evidence="6" id="KW-0804">Transcription</keyword>
<evidence type="ECO:0000256" key="7">
    <source>
        <dbReference type="PROSITE-ProRule" id="PRU00169"/>
    </source>
</evidence>
<feature type="DNA-binding region" description="OmpR/PhoB-type" evidence="8">
    <location>
        <begin position="125"/>
        <end position="219"/>
    </location>
</feature>
<gene>
    <name evidence="11" type="ORF">SAMN02745910_01338</name>
</gene>
<evidence type="ECO:0000259" key="9">
    <source>
        <dbReference type="PROSITE" id="PS50110"/>
    </source>
</evidence>
<keyword evidence="12" id="KW-1185">Reference proteome</keyword>
<dbReference type="InterPro" id="IPR001867">
    <property type="entry name" value="OmpR/PhoB-type_DNA-bd"/>
</dbReference>
<dbReference type="Pfam" id="PF00486">
    <property type="entry name" value="Trans_reg_C"/>
    <property type="match status" value="1"/>
</dbReference>
<protein>
    <submittedName>
        <fullName evidence="11">Two-component system, OmpR family, response regulator CssR</fullName>
    </submittedName>
</protein>
<dbReference type="Pfam" id="PF00072">
    <property type="entry name" value="Response_reg"/>
    <property type="match status" value="1"/>
</dbReference>
<dbReference type="InterPro" id="IPR036388">
    <property type="entry name" value="WH-like_DNA-bd_sf"/>
</dbReference>
<evidence type="ECO:0000313" key="11">
    <source>
        <dbReference type="EMBL" id="SFQ41145.1"/>
    </source>
</evidence>
<evidence type="ECO:0000259" key="10">
    <source>
        <dbReference type="PROSITE" id="PS51755"/>
    </source>
</evidence>
<dbReference type="GeneID" id="93710058"/>
<dbReference type="InterPro" id="IPR039420">
    <property type="entry name" value="WalR-like"/>
</dbReference>
<evidence type="ECO:0000256" key="6">
    <source>
        <dbReference type="ARBA" id="ARBA00023163"/>
    </source>
</evidence>
<evidence type="ECO:0000256" key="2">
    <source>
        <dbReference type="ARBA" id="ARBA00022553"/>
    </source>
</evidence>
<evidence type="ECO:0000256" key="8">
    <source>
        <dbReference type="PROSITE-ProRule" id="PRU01091"/>
    </source>
</evidence>
<reference evidence="11 12" key="1">
    <citation type="submission" date="2016-10" db="EMBL/GenBank/DDBJ databases">
        <authorList>
            <person name="Varghese N."/>
            <person name="Submissions S."/>
        </authorList>
    </citation>
    <scope>NUCLEOTIDE SEQUENCE [LARGE SCALE GENOMIC DNA]</scope>
    <source>
        <strain evidence="11 12">DSM 13796</strain>
    </source>
</reference>
<dbReference type="SUPFAM" id="SSF46894">
    <property type="entry name" value="C-terminal effector domain of the bipartite response regulators"/>
    <property type="match status" value="1"/>
</dbReference>
<keyword evidence="5 8" id="KW-0238">DNA-binding</keyword>
<evidence type="ECO:0000313" key="12">
    <source>
        <dbReference type="Proteomes" id="UP000182762"/>
    </source>
</evidence>
<dbReference type="RefSeq" id="WP_061803747.1">
    <property type="nucleotide sequence ID" value="NZ_FOXX01000002.1"/>
</dbReference>
<dbReference type="Gene3D" id="3.40.50.2300">
    <property type="match status" value="1"/>
</dbReference>
<evidence type="ECO:0000256" key="1">
    <source>
        <dbReference type="ARBA" id="ARBA00004496"/>
    </source>
</evidence>
<keyword evidence="2 7" id="KW-0597">Phosphoprotein</keyword>
<dbReference type="InterPro" id="IPR001789">
    <property type="entry name" value="Sig_transdc_resp-reg_receiver"/>
</dbReference>
<dbReference type="InterPro" id="IPR011006">
    <property type="entry name" value="CheY-like_superfamily"/>
</dbReference>
<feature type="domain" description="Response regulatory" evidence="9">
    <location>
        <begin position="3"/>
        <end position="116"/>
    </location>
</feature>
<dbReference type="PANTHER" id="PTHR48111">
    <property type="entry name" value="REGULATOR OF RPOS"/>
    <property type="match status" value="1"/>
</dbReference>
<dbReference type="EMBL" id="FOXX01000002">
    <property type="protein sequence ID" value="SFQ41145.1"/>
    <property type="molecule type" value="Genomic_DNA"/>
</dbReference>
<dbReference type="Gene3D" id="1.10.10.10">
    <property type="entry name" value="Winged helix-like DNA-binding domain superfamily/Winged helix DNA-binding domain"/>
    <property type="match status" value="1"/>
</dbReference>
<evidence type="ECO:0000256" key="5">
    <source>
        <dbReference type="ARBA" id="ARBA00023125"/>
    </source>
</evidence>
<sequence>MYDIYLVEDEKTLNTVLKTYLEKEGWKVTSFLTGEEASRFIPQKPHLWILDIMLPDLDGYELLKRIKKVDENVPIIYISARDADLDRIIGLEMGSDDYLAKPFLPKELVVRTKKLLQRIYGQARPSVLQYGPYKINQMMRTIEENGAEIALSPKEFDIIFLFASHLGQSFSREEILNLIWGDNYFGSDRVVDDLVRRIRKKVPHLKLETIYAYGYRAVSL</sequence>
<comment type="caution">
    <text evidence="11">The sequence shown here is derived from an EMBL/GenBank/DDBJ whole genome shotgun (WGS) entry which is preliminary data.</text>
</comment>
<dbReference type="CDD" id="cd17574">
    <property type="entry name" value="REC_OmpR"/>
    <property type="match status" value="1"/>
</dbReference>
<dbReference type="SMART" id="SM00448">
    <property type="entry name" value="REC"/>
    <property type="match status" value="1"/>
</dbReference>
<organism evidence="11 12">
    <name type="scientific">Priestia endophytica DSM 13796</name>
    <dbReference type="NCBI Taxonomy" id="1121089"/>
    <lineage>
        <taxon>Bacteria</taxon>
        <taxon>Bacillati</taxon>
        <taxon>Bacillota</taxon>
        <taxon>Bacilli</taxon>
        <taxon>Bacillales</taxon>
        <taxon>Bacillaceae</taxon>
        <taxon>Priestia</taxon>
    </lineage>
</organism>
<evidence type="ECO:0000256" key="3">
    <source>
        <dbReference type="ARBA" id="ARBA00023012"/>
    </source>
</evidence>
<dbReference type="CDD" id="cd00383">
    <property type="entry name" value="trans_reg_C"/>
    <property type="match status" value="1"/>
</dbReference>
<accession>A0A1I5YAA8</accession>